<dbReference type="InterPro" id="IPR022953">
    <property type="entry name" value="ATP_PFK"/>
</dbReference>
<sequence>MKISSLQEARYEYKPKRPAVLNQTPSKIGIQFGKETQSVANQEELREVFKNTYGKPTVQFVKGKNPKAGEKLRVGVILSGGQAPGGHNVIAGLYDGIKAGNPESKLFGFLGGPSGLIDGKYVEIKDKFMDEYRNTGGFDMIGSGRTKIETSEQYAASINTAKKMKLDAVVIIGGDDSNTNAALLAERFIVAGMDTKVIGVPKTIDGDLKNEMIETSFGFDTATKTYSELIGNIERDANSAKKYWHFIKLMGRSASHIALECALQTQPNYTLISEEVEARKLTLKEIAKDIAEVVAKRSENGEDFGVVLIPEGLVEFVPEMKSLIAELNDTIADEENKKKFNTLKSYSEKESWLKEKLKASSFKTLQSLPVAIADQLLAERDPHGNVQVSKIETEKLLITMVSDILDSMKKSGTYKGKFSANSHFFGYEGRCAFPSNFDADYCYALGLTAFALVNAGLTGYLSSVRNLTAPAKDWVVGGVPLTMMMNMEQRNGAMKPVIRKALVELDGKPFKAFSKKREEWKYKTSYTFPGAIQYYGPDSVCNMPTQTLLNEQAGAAAKFAKAAEKTTGKVSSAAAGSAKGTSKRSTKDTAKSAGKGAAKSGTTASKTVSGEKKAGRTSRKK</sequence>
<dbReference type="Gene3D" id="3.40.50.450">
    <property type="match status" value="1"/>
</dbReference>
<evidence type="ECO:0000256" key="5">
    <source>
        <dbReference type="ARBA" id="ARBA00022723"/>
    </source>
</evidence>
<dbReference type="GO" id="GO:0009749">
    <property type="term" value="P:response to glucose"/>
    <property type="evidence" value="ECO:0007669"/>
    <property type="project" value="TreeGrafter"/>
</dbReference>
<comment type="subcellular location">
    <subcellularLocation>
        <location evidence="10">Cytoplasm</location>
    </subcellularLocation>
</comment>
<dbReference type="NCBIfam" id="NF005482">
    <property type="entry name" value="PRK07085.1"/>
    <property type="match status" value="1"/>
</dbReference>
<dbReference type="GO" id="GO:0006002">
    <property type="term" value="P:fructose 6-phosphate metabolic process"/>
    <property type="evidence" value="ECO:0007669"/>
    <property type="project" value="InterPro"/>
</dbReference>
<comment type="caution">
    <text evidence="10">Lacks conserved residue(s) required for the propagation of feature annotation.</text>
</comment>
<dbReference type="AlphaFoldDB" id="A0A9D9N2S8"/>
<feature type="active site" description="Proton acceptor" evidence="10">
    <location>
        <position position="205"/>
    </location>
</feature>
<feature type="compositionally biased region" description="Low complexity" evidence="11">
    <location>
        <begin position="568"/>
        <end position="580"/>
    </location>
</feature>
<feature type="region of interest" description="Disordered" evidence="11">
    <location>
        <begin position="566"/>
        <end position="621"/>
    </location>
</feature>
<comment type="catalytic activity">
    <reaction evidence="9 10">
        <text>beta-D-fructose 6-phosphate + diphosphate = beta-D-fructose 1,6-bisphosphate + phosphate + H(+)</text>
        <dbReference type="Rhea" id="RHEA:13613"/>
        <dbReference type="ChEBI" id="CHEBI:15378"/>
        <dbReference type="ChEBI" id="CHEBI:32966"/>
        <dbReference type="ChEBI" id="CHEBI:33019"/>
        <dbReference type="ChEBI" id="CHEBI:43474"/>
        <dbReference type="ChEBI" id="CHEBI:57634"/>
        <dbReference type="EC" id="2.7.1.90"/>
    </reaction>
</comment>
<protein>
    <recommendedName>
        <fullName evidence="10">Pyrophosphate--fructose 6-phosphate 1-phosphotransferase</fullName>
        <ecNumber evidence="10">2.7.1.90</ecNumber>
    </recommendedName>
    <alternativeName>
        <fullName evidence="10">6-phosphofructokinase, pyrophosphate dependent</fullName>
    </alternativeName>
    <alternativeName>
        <fullName evidence="10">PPi-dependent phosphofructokinase</fullName>
        <shortName evidence="10">PPi-PFK</shortName>
    </alternativeName>
    <alternativeName>
        <fullName evidence="10">Pyrophosphate-dependent 6-phosphofructose-1-kinase</fullName>
    </alternativeName>
</protein>
<comment type="subunit">
    <text evidence="10">Homodimer.</text>
</comment>
<dbReference type="EMBL" id="JADIMM010000099">
    <property type="protein sequence ID" value="MBO8458269.1"/>
    <property type="molecule type" value="Genomic_DNA"/>
</dbReference>
<feature type="binding site" description="in other chain" evidence="10">
    <location>
        <begin position="427"/>
        <end position="430"/>
    </location>
    <ligand>
        <name>substrate</name>
        <note>ligand shared between dimeric partners</note>
    </ligand>
</feature>
<dbReference type="Gene3D" id="1.10.10.480">
    <property type="entry name" value="Phosphofructokinase, domain 3"/>
    <property type="match status" value="1"/>
</dbReference>
<feature type="binding site" evidence="10">
    <location>
        <begin position="242"/>
        <end position="243"/>
    </location>
    <ligand>
        <name>substrate</name>
        <note>ligand shared between dimeric partners</note>
    </ligand>
</feature>
<dbReference type="SUPFAM" id="SSF53784">
    <property type="entry name" value="Phosphofructokinase"/>
    <property type="match status" value="1"/>
</dbReference>
<feature type="site" description="Important for catalytic activity and substrate specificity; stabilizes the transition state when the phosphoryl donor is PPi; prevents ATP from binding by mimicking the alpha-phosphate group of ATP" evidence="10">
    <location>
        <position position="176"/>
    </location>
</feature>
<evidence type="ECO:0000256" key="11">
    <source>
        <dbReference type="SAM" id="MobiDB-lite"/>
    </source>
</evidence>
<feature type="binding site" evidence="10">
    <location>
        <position position="81"/>
    </location>
    <ligand>
        <name>diphosphate</name>
        <dbReference type="ChEBI" id="CHEBI:33019"/>
    </ligand>
</feature>
<accession>A0A9D9N2S8</accession>
<dbReference type="InterPro" id="IPR011183">
    <property type="entry name" value="PfpB_PPi_PFK"/>
</dbReference>
<comment type="pathway">
    <text evidence="10">Carbohydrate degradation; glycolysis; D-glyceraldehyde 3-phosphate and glycerone phosphate from D-glucose: step 3/4.</text>
</comment>
<evidence type="ECO:0000256" key="8">
    <source>
        <dbReference type="ARBA" id="ARBA00023152"/>
    </source>
</evidence>
<comment type="activity regulation">
    <text evidence="10">Non-allosteric.</text>
</comment>
<evidence type="ECO:0000313" key="13">
    <source>
        <dbReference type="EMBL" id="MBO8458269.1"/>
    </source>
</evidence>
<dbReference type="PIRSF" id="PIRSF005677">
    <property type="entry name" value="PPi_PFK_PfpB"/>
    <property type="match status" value="1"/>
</dbReference>
<evidence type="ECO:0000256" key="1">
    <source>
        <dbReference type="ARBA" id="ARBA00001946"/>
    </source>
</evidence>
<feature type="binding site" evidence="10">
    <location>
        <position position="175"/>
    </location>
    <ligand>
        <name>Mg(2+)</name>
        <dbReference type="ChEBI" id="CHEBI:18420"/>
        <note>catalytic</note>
    </ligand>
</feature>
<dbReference type="PANTHER" id="PTHR43650">
    <property type="entry name" value="PYROPHOSPHATE--FRUCTOSE 6-PHOSPHATE 1-PHOSPHOTRANSFERASE"/>
    <property type="match status" value="1"/>
</dbReference>
<dbReference type="InterPro" id="IPR000023">
    <property type="entry name" value="Phosphofructokinase_dom"/>
</dbReference>
<evidence type="ECO:0000313" key="14">
    <source>
        <dbReference type="Proteomes" id="UP000823638"/>
    </source>
</evidence>
<dbReference type="EC" id="2.7.1.90" evidence="10"/>
<dbReference type="InterPro" id="IPR035966">
    <property type="entry name" value="PKF_sf"/>
</dbReference>
<feature type="site" description="Important for catalytic activity; stabilizes the transition state when the phosphoryl donor is PPi" evidence="10">
    <location>
        <position position="202"/>
    </location>
</feature>
<feature type="binding site" description="in other chain" evidence="10">
    <location>
        <position position="311"/>
    </location>
    <ligand>
        <name>substrate</name>
        <note>ligand shared between dimeric partners</note>
    </ligand>
</feature>
<keyword evidence="8 10" id="KW-0324">Glycolysis</keyword>
<comment type="similarity">
    <text evidence="10">Belongs to the phosphofructokinase type A (PFKA) family. PPi-dependent PFK group II subfamily. Clade 'Long' sub-subfamily.</text>
</comment>
<dbReference type="HAMAP" id="MF_01980">
    <property type="entry name" value="Phosphofructokinase_II_Long"/>
    <property type="match status" value="1"/>
</dbReference>
<comment type="caution">
    <text evidence="13">The sequence shown here is derived from an EMBL/GenBank/DDBJ whole genome shotgun (WGS) entry which is preliminary data.</text>
</comment>
<keyword evidence="3 10" id="KW-0963">Cytoplasm</keyword>
<keyword evidence="4 10" id="KW-0808">Transferase</keyword>
<dbReference type="Pfam" id="PF00365">
    <property type="entry name" value="PFK"/>
    <property type="match status" value="1"/>
</dbReference>
<dbReference type="Proteomes" id="UP000823638">
    <property type="component" value="Unassembled WGS sequence"/>
</dbReference>
<keyword evidence="6 10" id="KW-0418">Kinase</keyword>
<evidence type="ECO:0000256" key="10">
    <source>
        <dbReference type="HAMAP-Rule" id="MF_01980"/>
    </source>
</evidence>
<evidence type="ECO:0000256" key="7">
    <source>
        <dbReference type="ARBA" id="ARBA00022842"/>
    </source>
</evidence>
<proteinExistence type="inferred from homology"/>
<comment type="function">
    <text evidence="2 10">Catalyzes the phosphorylation of D-fructose 6-phosphate, the first committing step of glycolysis. Uses inorganic phosphate (PPi) as phosphoryl donor instead of ATP like common ATP-dependent phosphofructokinases (ATP-PFKs), which renders the reaction reversible, and can thus function both in glycolysis and gluconeogenesis. Consistently, PPi-PFK can replace the enzymes of both the forward (ATP-PFK) and reverse (fructose-bisphosphatase (FBPase)) reactions.</text>
</comment>
<evidence type="ECO:0000256" key="9">
    <source>
        <dbReference type="ARBA" id="ARBA00048072"/>
    </source>
</evidence>
<feature type="binding site" description="in other chain" evidence="10">
    <location>
        <begin position="250"/>
        <end position="252"/>
    </location>
    <ligand>
        <name>substrate</name>
        <note>ligand shared between dimeric partners</note>
    </ligand>
</feature>
<dbReference type="GO" id="GO:0003872">
    <property type="term" value="F:6-phosphofructokinase activity"/>
    <property type="evidence" value="ECO:0007669"/>
    <property type="project" value="UniProtKB-UniRule"/>
</dbReference>
<feature type="domain" description="Phosphofructokinase" evidence="12">
    <location>
        <begin position="73"/>
        <end position="331"/>
    </location>
</feature>
<comment type="cofactor">
    <cofactor evidence="1 10">
        <name>Mg(2+)</name>
        <dbReference type="ChEBI" id="CHEBI:18420"/>
    </cofactor>
</comment>
<evidence type="ECO:0000256" key="6">
    <source>
        <dbReference type="ARBA" id="ARBA00022777"/>
    </source>
</evidence>
<dbReference type="GO" id="GO:0047334">
    <property type="term" value="F:diphosphate-fructose-6-phosphate 1-phosphotransferase activity"/>
    <property type="evidence" value="ECO:0007669"/>
    <property type="project" value="UniProtKB-EC"/>
</dbReference>
<gene>
    <name evidence="10" type="primary">pfp</name>
    <name evidence="13" type="ORF">IAA81_08620</name>
</gene>
<dbReference type="PRINTS" id="PR00476">
    <property type="entry name" value="PHFRCTKINASE"/>
</dbReference>
<evidence type="ECO:0000256" key="4">
    <source>
        <dbReference type="ARBA" id="ARBA00022679"/>
    </source>
</evidence>
<dbReference type="GO" id="GO:0005524">
    <property type="term" value="F:ATP binding"/>
    <property type="evidence" value="ECO:0007669"/>
    <property type="project" value="InterPro"/>
</dbReference>
<dbReference type="GO" id="GO:0046872">
    <property type="term" value="F:metal ion binding"/>
    <property type="evidence" value="ECO:0007669"/>
    <property type="project" value="UniProtKB-KW"/>
</dbReference>
<dbReference type="PANTHER" id="PTHR43650:SF1">
    <property type="entry name" value="PYROPHOSPHATE--FRUCTOSE 6-PHOSPHATE 1-PHOSPHOTRANSFERASE SUBUNIT BETA 2"/>
    <property type="match status" value="1"/>
</dbReference>
<dbReference type="GO" id="GO:0005829">
    <property type="term" value="C:cytosol"/>
    <property type="evidence" value="ECO:0007669"/>
    <property type="project" value="TreeGrafter"/>
</dbReference>
<evidence type="ECO:0000256" key="2">
    <source>
        <dbReference type="ARBA" id="ARBA00003138"/>
    </source>
</evidence>
<reference evidence="13" key="2">
    <citation type="journal article" date="2021" name="PeerJ">
        <title>Extensive microbial diversity within the chicken gut microbiome revealed by metagenomics and culture.</title>
        <authorList>
            <person name="Gilroy R."/>
            <person name="Ravi A."/>
            <person name="Getino M."/>
            <person name="Pursley I."/>
            <person name="Horton D.L."/>
            <person name="Alikhan N.F."/>
            <person name="Baker D."/>
            <person name="Gharbi K."/>
            <person name="Hall N."/>
            <person name="Watson M."/>
            <person name="Adriaenssens E.M."/>
            <person name="Foster-Nyarko E."/>
            <person name="Jarju S."/>
            <person name="Secka A."/>
            <person name="Antonio M."/>
            <person name="Oren A."/>
            <person name="Chaudhuri R.R."/>
            <person name="La Ragione R."/>
            <person name="Hildebrand F."/>
            <person name="Pallen M.J."/>
        </authorList>
    </citation>
    <scope>NUCLEOTIDE SEQUENCE</scope>
    <source>
        <strain evidence="13">10532</strain>
    </source>
</reference>
<name>A0A9D9N2S8_9SPIR</name>
<feature type="binding site" description="in other chain" evidence="10">
    <location>
        <begin position="203"/>
        <end position="205"/>
    </location>
    <ligand>
        <name>substrate</name>
        <note>ligand shared between dimeric partners</note>
    </ligand>
</feature>
<keyword evidence="7 10" id="KW-0460">Magnesium</keyword>
<evidence type="ECO:0000256" key="3">
    <source>
        <dbReference type="ARBA" id="ARBA00022490"/>
    </source>
</evidence>
<dbReference type="Gene3D" id="3.40.50.460">
    <property type="entry name" value="Phosphofructokinase domain"/>
    <property type="match status" value="1"/>
</dbReference>
<feature type="compositionally biased region" description="Low complexity" evidence="11">
    <location>
        <begin position="591"/>
        <end position="608"/>
    </location>
</feature>
<dbReference type="NCBIfam" id="TIGR02477">
    <property type="entry name" value="PFKA_PPi"/>
    <property type="match status" value="1"/>
</dbReference>
<reference evidence="13" key="1">
    <citation type="submission" date="2020-10" db="EMBL/GenBank/DDBJ databases">
        <authorList>
            <person name="Gilroy R."/>
        </authorList>
    </citation>
    <scope>NUCLEOTIDE SEQUENCE</scope>
    <source>
        <strain evidence="13">10532</strain>
    </source>
</reference>
<keyword evidence="5 10" id="KW-0479">Metal-binding</keyword>
<organism evidence="13 14">
    <name type="scientific">Candidatus Gallitreponema excrementavium</name>
    <dbReference type="NCBI Taxonomy" id="2840840"/>
    <lineage>
        <taxon>Bacteria</taxon>
        <taxon>Pseudomonadati</taxon>
        <taxon>Spirochaetota</taxon>
        <taxon>Spirochaetia</taxon>
        <taxon>Spirochaetales</taxon>
        <taxon>Candidatus Gallitreponema</taxon>
    </lineage>
</organism>
<evidence type="ECO:0000259" key="12">
    <source>
        <dbReference type="Pfam" id="PF00365"/>
    </source>
</evidence>